<evidence type="ECO:0000256" key="5">
    <source>
        <dbReference type="ARBA" id="ARBA00023136"/>
    </source>
</evidence>
<feature type="transmembrane region" description="Helical" evidence="6">
    <location>
        <begin position="366"/>
        <end position="387"/>
    </location>
</feature>
<feature type="transmembrane region" description="Helical" evidence="6">
    <location>
        <begin position="36"/>
        <end position="54"/>
    </location>
</feature>
<dbReference type="PANTHER" id="PTHR42948:SF1">
    <property type="entry name" value="TRANSPORTER"/>
    <property type="match status" value="1"/>
</dbReference>
<feature type="transmembrane region" description="Helical" evidence="6">
    <location>
        <begin position="89"/>
        <end position="111"/>
    </location>
</feature>
<evidence type="ECO:0000313" key="7">
    <source>
        <dbReference type="EMBL" id="EGC81638.1"/>
    </source>
</evidence>
<gene>
    <name evidence="7" type="ORF">HMPREF9290_0627</name>
</gene>
<feature type="transmembrane region" description="Helical" evidence="6">
    <location>
        <begin position="250"/>
        <end position="274"/>
    </location>
</feature>
<dbReference type="Proteomes" id="UP000005286">
    <property type="component" value="Unassembled WGS sequence"/>
</dbReference>
<evidence type="ECO:0000256" key="2">
    <source>
        <dbReference type="ARBA" id="ARBA00022448"/>
    </source>
</evidence>
<feature type="transmembrane region" description="Helical" evidence="6">
    <location>
        <begin position="140"/>
        <end position="161"/>
    </location>
</feature>
<proteinExistence type="predicted"/>
<dbReference type="STRING" id="879305.HMPREF9290_0627"/>
<feature type="transmembrane region" description="Helical" evidence="6">
    <location>
        <begin position="173"/>
        <end position="193"/>
    </location>
</feature>
<evidence type="ECO:0000256" key="4">
    <source>
        <dbReference type="ARBA" id="ARBA00022989"/>
    </source>
</evidence>
<sequence length="434" mass="47586">MNKFNSKLGFILTAVGSAVGMANVWGFPYKFQQGGLVFLLFYIIFVSLFSYVGLSSEFAAGRYAETGTLGAYYNSFKSKNKDNFIGKNIGYIPLLGSLLIAVGYAVIVAYVCKALFDSLTGELMTVDTSVWFDSFSNKEYSVVIFHFLIILITLITCIGGASTIEKSNKIMMPTFFVLFVILAIRILTLDGAIEGYKYMFRFDRNTLNINTIVQAMGQAFFSLSVTGSGMIVCGAYLSKDEDIVSSSKTTGLLDTIAALIASCVIIPAIMVFNMDQAGGPGLLFQVLPTILQNMFLGRLFAIILYLAVILAGISSLQNMFEVVAESLINRFPKIKRSIALVIIGAFVFGIGVNLEMISQWGPFMDIISIYIIPIGASIGAVTWFYILGKDKLIGEINQGSSKKYGDSWYKIGKYIYTPIAIILCLIALIFKVSF</sequence>
<dbReference type="NCBIfam" id="NF037979">
    <property type="entry name" value="Na_transp"/>
    <property type="match status" value="1"/>
</dbReference>
<dbReference type="InterPro" id="IPR000175">
    <property type="entry name" value="Na/ntran_symport"/>
</dbReference>
<name>F0GWX8_9FIRM</name>
<protein>
    <submittedName>
        <fullName evidence="7">Sodium:neurotransmitter symporter family protein</fullName>
    </submittedName>
</protein>
<comment type="caution">
    <text evidence="7">The sequence shown here is derived from an EMBL/GenBank/DDBJ whole genome shotgun (WGS) entry which is preliminary data.</text>
</comment>
<keyword evidence="3 6" id="KW-0812">Transmembrane</keyword>
<dbReference type="RefSeq" id="WP_004835210.1">
    <property type="nucleotide sequence ID" value="NZ_AEXM01000028.1"/>
</dbReference>
<keyword evidence="8" id="KW-1185">Reference proteome</keyword>
<evidence type="ECO:0000313" key="8">
    <source>
        <dbReference type="Proteomes" id="UP000005286"/>
    </source>
</evidence>
<dbReference type="Pfam" id="PF00209">
    <property type="entry name" value="SNF"/>
    <property type="match status" value="2"/>
</dbReference>
<dbReference type="PANTHER" id="PTHR42948">
    <property type="entry name" value="TRANSPORTER"/>
    <property type="match status" value="1"/>
</dbReference>
<dbReference type="CDD" id="cd10336">
    <property type="entry name" value="SLC6sbd_Tyt1-Like"/>
    <property type="match status" value="1"/>
</dbReference>
<dbReference type="SUPFAM" id="SSF161070">
    <property type="entry name" value="SNF-like"/>
    <property type="match status" value="1"/>
</dbReference>
<reference evidence="7 8" key="1">
    <citation type="submission" date="2011-01" db="EMBL/GenBank/DDBJ databases">
        <authorList>
            <person name="Durkin A.S."/>
            <person name="Madupu R."/>
            <person name="Torralba M."/>
            <person name="Gillis M."/>
            <person name="Methe B."/>
            <person name="Sutton G."/>
            <person name="Nelson K.E."/>
        </authorList>
    </citation>
    <scope>NUCLEOTIDE SEQUENCE [LARGE SCALE GENOMIC DNA]</scope>
    <source>
        <strain evidence="7 8">ACS-065-V-Col13</strain>
    </source>
</reference>
<organism evidence="7 8">
    <name type="scientific">Anaerococcus prevotii ACS-065-V-Col13</name>
    <dbReference type="NCBI Taxonomy" id="879305"/>
    <lineage>
        <taxon>Bacteria</taxon>
        <taxon>Bacillati</taxon>
        <taxon>Bacillota</taxon>
        <taxon>Tissierellia</taxon>
        <taxon>Tissierellales</taxon>
        <taxon>Peptoniphilaceae</taxon>
        <taxon>Anaerococcus</taxon>
    </lineage>
</organism>
<dbReference type="GO" id="GO:0016020">
    <property type="term" value="C:membrane"/>
    <property type="evidence" value="ECO:0007669"/>
    <property type="project" value="UniProtKB-SubCell"/>
</dbReference>
<keyword evidence="4 6" id="KW-1133">Transmembrane helix</keyword>
<dbReference type="PROSITE" id="PS50267">
    <property type="entry name" value="NA_NEUROTRAN_SYMP_3"/>
    <property type="match status" value="1"/>
</dbReference>
<dbReference type="EMBL" id="AEXM01000028">
    <property type="protein sequence ID" value="EGC81638.1"/>
    <property type="molecule type" value="Genomic_DNA"/>
</dbReference>
<keyword evidence="5 6" id="KW-0472">Membrane</keyword>
<accession>F0GWX8</accession>
<dbReference type="eggNOG" id="COG0733">
    <property type="taxonomic scope" value="Bacteria"/>
</dbReference>
<dbReference type="AlphaFoldDB" id="F0GWX8"/>
<evidence type="ECO:0000256" key="6">
    <source>
        <dbReference type="SAM" id="Phobius"/>
    </source>
</evidence>
<feature type="transmembrane region" description="Helical" evidence="6">
    <location>
        <begin position="294"/>
        <end position="316"/>
    </location>
</feature>
<comment type="subcellular location">
    <subcellularLocation>
        <location evidence="1">Membrane</location>
        <topology evidence="1">Multi-pass membrane protein</topology>
    </subcellularLocation>
</comment>
<evidence type="ECO:0000256" key="3">
    <source>
        <dbReference type="ARBA" id="ARBA00022692"/>
    </source>
</evidence>
<dbReference type="InterPro" id="IPR047218">
    <property type="entry name" value="YocR/YhdH-like"/>
</dbReference>
<keyword evidence="2" id="KW-0813">Transport</keyword>
<evidence type="ECO:0000256" key="1">
    <source>
        <dbReference type="ARBA" id="ARBA00004141"/>
    </source>
</evidence>
<dbReference type="PRINTS" id="PR00176">
    <property type="entry name" value="NANEUSMPORT"/>
</dbReference>
<feature type="transmembrane region" description="Helical" evidence="6">
    <location>
        <begin position="408"/>
        <end position="430"/>
    </location>
</feature>
<dbReference type="PATRIC" id="fig|879305.3.peg.1316"/>
<feature type="transmembrane region" description="Helical" evidence="6">
    <location>
        <begin position="213"/>
        <end position="238"/>
    </location>
</feature>
<dbReference type="InterPro" id="IPR037272">
    <property type="entry name" value="SNS_sf"/>
</dbReference>
<feature type="transmembrane region" description="Helical" evidence="6">
    <location>
        <begin position="337"/>
        <end position="354"/>
    </location>
</feature>